<gene>
    <name evidence="1" type="ORF">METZ01_LOCUS2105</name>
</gene>
<organism evidence="1">
    <name type="scientific">marine metagenome</name>
    <dbReference type="NCBI Taxonomy" id="408172"/>
    <lineage>
        <taxon>unclassified sequences</taxon>
        <taxon>metagenomes</taxon>
        <taxon>ecological metagenomes</taxon>
    </lineage>
</organism>
<dbReference type="AlphaFoldDB" id="A0A381N3S7"/>
<sequence>MKWIMKKPSLGLVHAFRFDGEIQTYN</sequence>
<evidence type="ECO:0000313" key="1">
    <source>
        <dbReference type="EMBL" id="SUZ49251.1"/>
    </source>
</evidence>
<dbReference type="EMBL" id="UINC01000110">
    <property type="protein sequence ID" value="SUZ49251.1"/>
    <property type="molecule type" value="Genomic_DNA"/>
</dbReference>
<proteinExistence type="predicted"/>
<protein>
    <submittedName>
        <fullName evidence="1">Uncharacterized protein</fullName>
    </submittedName>
</protein>
<reference evidence="1" key="1">
    <citation type="submission" date="2018-05" db="EMBL/GenBank/DDBJ databases">
        <authorList>
            <person name="Lanie J.A."/>
            <person name="Ng W.-L."/>
            <person name="Kazmierczak K.M."/>
            <person name="Andrzejewski T.M."/>
            <person name="Davidsen T.M."/>
            <person name="Wayne K.J."/>
            <person name="Tettelin H."/>
            <person name="Glass J.I."/>
            <person name="Rusch D."/>
            <person name="Podicherti R."/>
            <person name="Tsui H.-C.T."/>
            <person name="Winkler M.E."/>
        </authorList>
    </citation>
    <scope>NUCLEOTIDE SEQUENCE</scope>
</reference>
<name>A0A381N3S7_9ZZZZ</name>
<accession>A0A381N3S7</accession>